<dbReference type="STRING" id="471704.A0A151J0I9"/>
<feature type="compositionally biased region" description="Polar residues" evidence="1">
    <location>
        <begin position="255"/>
        <end position="269"/>
    </location>
</feature>
<feature type="compositionally biased region" description="Polar residues" evidence="1">
    <location>
        <begin position="752"/>
        <end position="790"/>
    </location>
</feature>
<feature type="compositionally biased region" description="Basic and acidic residues" evidence="1">
    <location>
        <begin position="25"/>
        <end position="40"/>
    </location>
</feature>
<feature type="non-terminal residue" evidence="2">
    <location>
        <position position="1"/>
    </location>
</feature>
<gene>
    <name evidence="2" type="ORF">ALC57_12803</name>
</gene>
<evidence type="ECO:0000313" key="2">
    <source>
        <dbReference type="EMBL" id="KYN15008.1"/>
    </source>
</evidence>
<feature type="region of interest" description="Disordered" evidence="1">
    <location>
        <begin position="67"/>
        <end position="92"/>
    </location>
</feature>
<evidence type="ECO:0000256" key="1">
    <source>
        <dbReference type="SAM" id="MobiDB-lite"/>
    </source>
</evidence>
<feature type="compositionally biased region" description="Basic residues" evidence="1">
    <location>
        <begin position="834"/>
        <end position="843"/>
    </location>
</feature>
<feature type="region of interest" description="Disordered" evidence="1">
    <location>
        <begin position="232"/>
        <end position="288"/>
    </location>
</feature>
<organism evidence="2 3">
    <name type="scientific">Trachymyrmex cornetzi</name>
    <dbReference type="NCBI Taxonomy" id="471704"/>
    <lineage>
        <taxon>Eukaryota</taxon>
        <taxon>Metazoa</taxon>
        <taxon>Ecdysozoa</taxon>
        <taxon>Arthropoda</taxon>
        <taxon>Hexapoda</taxon>
        <taxon>Insecta</taxon>
        <taxon>Pterygota</taxon>
        <taxon>Neoptera</taxon>
        <taxon>Endopterygota</taxon>
        <taxon>Hymenoptera</taxon>
        <taxon>Apocrita</taxon>
        <taxon>Aculeata</taxon>
        <taxon>Formicoidea</taxon>
        <taxon>Formicidae</taxon>
        <taxon>Myrmicinae</taxon>
        <taxon>Trachymyrmex</taxon>
    </lineage>
</organism>
<keyword evidence="3" id="KW-1185">Reference proteome</keyword>
<sequence length="852" mass="96373">VCAYLSSTVSSDEIQYLNRLRKTRSREESSLDNATARKELNPNSGIRPDVFPMLRNPRSPGQIQTIQKPFQSKVHESRSKKQQYQPRDRSKRLVKRLKARSIAGSTYEVDDNDIHEIIHESIPEEDKGPIYIKPVFRVTTKKTIFDSIVDILQQLLDPPKKELGPVVGPIKMPGSKRKIYLRLLEPIDSSHVNVRFVTEIPAPVIDEEYREHESFLPYLSFIDPSDTLLKKHPDGSSDPIFTSSSNHHHHHSIQLPRNTSHISDQNRGPQPNPMVKPKHLSKNINKENVSLGPVKIEAASGAESHKNHLYYQYQSGDDAVKHVTEMIKNTTENEEGSIEPWYQLTTHRLPLRQIAPLYPLSAMEHADFSSYENTYKVPSDSHTSPSHYSSSYEQYSDVNAAPGFYDQSYTIPHPYSTTYQKQNEFSNAPSSYPISYQNQNEFNNAPRPTSYLKQNDLFSTPTTYTSSHEKLTNVPSLPSSYATSHEAQYDVQTGSSSQDALHVINPPAYLIDSRQVSKNHANKVLEYTTRNGEQLPTEQVTWGKVKREKSESNFQKSEEVVSDSNRENWQPLMFTPEETDLQKAVTNLAKIANSNYYESITKQQLVNSPTPSMIETKRLNQRQNSKRHNPPATFATTRNLRCLTSDKGDKCEQTESTSVPQLNNLSTPQLETTIKIAQPQSTTNIESIMITPRPATSSTVETLKSNVITKSSWIEEPQKLMMTLESFATDSTTERPPTLIKPIKDTTESIKNETTSSGSMLSNLSKKSRASSTTERLPTNGTSEVSTSKSTTRRRQLPKRPTLMKKPSFVFRGTETNSTTRKSTMSSTTEKTKTTRRSKHRSAISKTKSSTT</sequence>
<evidence type="ECO:0000313" key="3">
    <source>
        <dbReference type="Proteomes" id="UP000078492"/>
    </source>
</evidence>
<proteinExistence type="predicted"/>
<name>A0A151J0I9_9HYME</name>
<accession>A0A151J0I9</accession>
<feature type="region of interest" description="Disordered" evidence="1">
    <location>
        <begin position="728"/>
        <end position="852"/>
    </location>
</feature>
<dbReference type="AlphaFoldDB" id="A0A151J0I9"/>
<protein>
    <submittedName>
        <fullName evidence="2">Uncharacterized protein</fullName>
    </submittedName>
</protein>
<feature type="region of interest" description="Disordered" evidence="1">
    <location>
        <begin position="25"/>
        <end position="49"/>
    </location>
</feature>
<feature type="compositionally biased region" description="Low complexity" evidence="1">
    <location>
        <begin position="816"/>
        <end position="829"/>
    </location>
</feature>
<dbReference type="Proteomes" id="UP000078492">
    <property type="component" value="Unassembled WGS sequence"/>
</dbReference>
<dbReference type="EMBL" id="KQ980629">
    <property type="protein sequence ID" value="KYN15008.1"/>
    <property type="molecule type" value="Genomic_DNA"/>
</dbReference>
<feature type="compositionally biased region" description="Basic and acidic residues" evidence="1">
    <location>
        <begin position="742"/>
        <end position="751"/>
    </location>
</feature>
<reference evidence="2 3" key="1">
    <citation type="submission" date="2015-09" db="EMBL/GenBank/DDBJ databases">
        <title>Trachymyrmex cornetzi WGS genome.</title>
        <authorList>
            <person name="Nygaard S."/>
            <person name="Hu H."/>
            <person name="Boomsma J."/>
            <person name="Zhang G."/>
        </authorList>
    </citation>
    <scope>NUCLEOTIDE SEQUENCE [LARGE SCALE GENOMIC DNA]</scope>
    <source>
        <strain evidence="2">Tcor2-1</strain>
        <tissue evidence="2">Whole body</tissue>
    </source>
</reference>